<proteinExistence type="predicted"/>
<dbReference type="InterPro" id="IPR002172">
    <property type="entry name" value="LDrepeatLR_classA_rpt"/>
</dbReference>
<dbReference type="Proteomes" id="UP000683360">
    <property type="component" value="Unassembled WGS sequence"/>
</dbReference>
<evidence type="ECO:0000313" key="4">
    <source>
        <dbReference type="EMBL" id="CAG2253944.1"/>
    </source>
</evidence>
<dbReference type="PROSITE" id="PS01209">
    <property type="entry name" value="LDLRA_1"/>
    <property type="match status" value="1"/>
</dbReference>
<dbReference type="SUPFAM" id="SSF56496">
    <property type="entry name" value="Fibrinogen C-terminal domain-like"/>
    <property type="match status" value="1"/>
</dbReference>
<dbReference type="EMBL" id="CAJPWZ010003192">
    <property type="protein sequence ID" value="CAG2253944.1"/>
    <property type="molecule type" value="Genomic_DNA"/>
</dbReference>
<evidence type="ECO:0000313" key="5">
    <source>
        <dbReference type="Proteomes" id="UP000683360"/>
    </source>
</evidence>
<dbReference type="InterPro" id="IPR002181">
    <property type="entry name" value="Fibrinogen_a/b/g_C_dom"/>
</dbReference>
<dbReference type="SMART" id="SM00192">
    <property type="entry name" value="LDLa"/>
    <property type="match status" value="1"/>
</dbReference>
<dbReference type="InterPro" id="IPR036056">
    <property type="entry name" value="Fibrinogen-like_C"/>
</dbReference>
<feature type="disulfide bond" evidence="2">
    <location>
        <begin position="33"/>
        <end position="48"/>
    </location>
</feature>
<comment type="caution">
    <text evidence="4">The sequence shown here is derived from an EMBL/GenBank/DDBJ whole genome shotgun (WGS) entry which is preliminary data.</text>
</comment>
<evidence type="ECO:0000256" key="2">
    <source>
        <dbReference type="PROSITE-ProRule" id="PRU00124"/>
    </source>
</evidence>
<dbReference type="Pfam" id="PF00057">
    <property type="entry name" value="Ldl_recept_a"/>
    <property type="match status" value="1"/>
</dbReference>
<sequence>MHELLITTYYELDCPGLFACKDGKYCIPQDWKCNYIDNCADNSDEENCADPEIEETTIVKEVTLNETTTRTLSVANDSALLLVEETFPNTVNFTNFTTEKETFGGQCEDITGCEDTLFCIHNTCQCAGEDFWKEDACVHVTKKIFGMQCYSQTECQDDLFCLAGICSCPDTYYLDRNKCVRRKDFNSTCNSYPECKESLECKEDICQCRETDYWNGSYCVIKKTPGMTCSVQFECRTELHCLDCTCNCPDTEFLEGYKCLPKKELGGDCFSSIECQENLECDDDDTCVCKSSTYWNGMSCAKKLQSECEDIDSDEDGVYFVYPKGKTYSRRISVYCIMMGRKMDGDSLYYHNGYTFTHTTETTTIVLKGKQERGGYVSNLNGKYNGTGEIGVVWSSFRNYYSLKEATMMIRRR</sequence>
<reference evidence="4" key="1">
    <citation type="submission" date="2021-03" db="EMBL/GenBank/DDBJ databases">
        <authorList>
            <person name="Bekaert M."/>
        </authorList>
    </citation>
    <scope>NUCLEOTIDE SEQUENCE</scope>
</reference>
<dbReference type="SMART" id="SM00186">
    <property type="entry name" value="FBG"/>
    <property type="match status" value="1"/>
</dbReference>
<organism evidence="4 5">
    <name type="scientific">Mytilus edulis</name>
    <name type="common">Blue mussel</name>
    <dbReference type="NCBI Taxonomy" id="6550"/>
    <lineage>
        <taxon>Eukaryota</taxon>
        <taxon>Metazoa</taxon>
        <taxon>Spiralia</taxon>
        <taxon>Lophotrochozoa</taxon>
        <taxon>Mollusca</taxon>
        <taxon>Bivalvia</taxon>
        <taxon>Autobranchia</taxon>
        <taxon>Pteriomorphia</taxon>
        <taxon>Mytilida</taxon>
        <taxon>Mytiloidea</taxon>
        <taxon>Mytilidae</taxon>
        <taxon>Mytilinae</taxon>
        <taxon>Mytilus</taxon>
    </lineage>
</organism>
<dbReference type="AlphaFoldDB" id="A0A8S3V8I7"/>
<keyword evidence="5" id="KW-1185">Reference proteome</keyword>
<evidence type="ECO:0000256" key="1">
    <source>
        <dbReference type="ARBA" id="ARBA00023157"/>
    </source>
</evidence>
<dbReference type="OrthoDB" id="6072984at2759"/>
<dbReference type="PROSITE" id="PS50068">
    <property type="entry name" value="LDLRA_2"/>
    <property type="match status" value="1"/>
</dbReference>
<keyword evidence="1 2" id="KW-1015">Disulfide bond</keyword>
<dbReference type="SUPFAM" id="SSF57424">
    <property type="entry name" value="LDL receptor-like module"/>
    <property type="match status" value="1"/>
</dbReference>
<accession>A0A8S3V8I7</accession>
<protein>
    <recommendedName>
        <fullName evidence="3">Fibrinogen C-terminal domain-containing protein</fullName>
    </recommendedName>
</protein>
<name>A0A8S3V8I7_MYTED</name>
<dbReference type="InterPro" id="IPR036055">
    <property type="entry name" value="LDL_receptor-like_sf"/>
</dbReference>
<feature type="domain" description="Fibrinogen C-terminal" evidence="3">
    <location>
        <begin position="303"/>
        <end position="413"/>
    </location>
</feature>
<comment type="caution">
    <text evidence="2">Lacks conserved residue(s) required for the propagation of feature annotation.</text>
</comment>
<evidence type="ECO:0000259" key="3">
    <source>
        <dbReference type="SMART" id="SM00186"/>
    </source>
</evidence>
<dbReference type="CDD" id="cd00112">
    <property type="entry name" value="LDLa"/>
    <property type="match status" value="1"/>
</dbReference>
<gene>
    <name evidence="4" type="ORF">MEDL_65439</name>
</gene>
<dbReference type="Gene3D" id="4.10.400.10">
    <property type="entry name" value="Low-density Lipoprotein Receptor"/>
    <property type="match status" value="1"/>
</dbReference>
<dbReference type="InterPro" id="IPR023415">
    <property type="entry name" value="LDLR_class-A_CS"/>
</dbReference>
<feature type="disulfide bond" evidence="2">
    <location>
        <begin position="14"/>
        <end position="26"/>
    </location>
</feature>